<evidence type="ECO:0000259" key="7">
    <source>
        <dbReference type="PROSITE" id="PS51705"/>
    </source>
</evidence>
<reference evidence="8 9" key="1">
    <citation type="submission" date="2023-03" db="EMBL/GenBank/DDBJ databases">
        <title>Novel Species.</title>
        <authorList>
            <person name="Ma S."/>
        </authorList>
    </citation>
    <scope>NUCLEOTIDE SEQUENCE [LARGE SCALE GENOMIC DNA]</scope>
    <source>
        <strain evidence="8 9">B11</strain>
    </source>
</reference>
<dbReference type="SUPFAM" id="SSF52540">
    <property type="entry name" value="P-loop containing nucleoside triphosphate hydrolases"/>
    <property type="match status" value="1"/>
</dbReference>
<comment type="function">
    <text evidence="5">GTPase that associates with the 50S ribosomal subunit and may have a role during protein synthesis or ribosome biogenesis.</text>
</comment>
<comment type="similarity">
    <text evidence="5">Belongs to the TRAFAC class OBG-HflX-like GTPase superfamily. HflX GTPase family.</text>
</comment>
<sequence>MKDYEHFNSRKSAIVVVRDASSRAFSEEVLVAEIKEIAKSAGFWVSEVFECTVRTPFYRYYLSRGKVEEIKRRLESLPEVGFVILSTEVTPSQQRNLENEWQRRVLTKSEVIHEIFAERAKTHEGKIRVELARLRFELSRLPGKGHVLSRTGGGIGTRGPGEQKIEVERRAIKRKIAFLVQRLEQLEKQRKVQKKLRNENKVPVVAIVGYTNAGKSTLLNTITDAAVAVKDQMFVTLDTVSRESFLPGVGKVIFSDTVGFIREMPSTIRDAFKSTLLEIKEADLILEVLDITDPQYRTHFQVINQTLNEIGVGNHPKILVLNKVDLISGQIPNLERDFLETTSSCVFVSAKKKIGIENLRREIAALLSKKMVKLILEIYPTQVQELQREIYRFGYVESVESVKNGEKIRMHCVVRRESKDYIEKKAAV</sequence>
<evidence type="ECO:0000256" key="5">
    <source>
        <dbReference type="HAMAP-Rule" id="MF_00900"/>
    </source>
</evidence>
<keyword evidence="3" id="KW-0460">Magnesium</keyword>
<dbReference type="Gene3D" id="3.40.50.300">
    <property type="entry name" value="P-loop containing nucleotide triphosphate hydrolases"/>
    <property type="match status" value="1"/>
</dbReference>
<feature type="domain" description="Hflx-type G" evidence="7">
    <location>
        <begin position="203"/>
        <end position="371"/>
    </location>
</feature>
<protein>
    <recommendedName>
        <fullName evidence="5">GTPase HflX</fullName>
    </recommendedName>
    <alternativeName>
        <fullName evidence="5">GTP-binding protein HflX</fullName>
    </alternativeName>
</protein>
<comment type="subcellular location">
    <subcellularLocation>
        <location evidence="5">Cytoplasm</location>
    </subcellularLocation>
    <text evidence="5">May associate with membranes.</text>
</comment>
<name>A0ABZ2Y9N0_9BACT</name>
<dbReference type="NCBIfam" id="TIGR03156">
    <property type="entry name" value="GTP_HflX"/>
    <property type="match status" value="1"/>
</dbReference>
<dbReference type="Pfam" id="PF01926">
    <property type="entry name" value="MMR_HSR1"/>
    <property type="match status" value="1"/>
</dbReference>
<dbReference type="PRINTS" id="PR00326">
    <property type="entry name" value="GTP1OBG"/>
</dbReference>
<evidence type="ECO:0000313" key="8">
    <source>
        <dbReference type="EMBL" id="WZL75302.1"/>
    </source>
</evidence>
<proteinExistence type="inferred from homology"/>
<feature type="coiled-coil region" evidence="6">
    <location>
        <begin position="169"/>
        <end position="196"/>
    </location>
</feature>
<comment type="subunit">
    <text evidence="5">Monomer. Associates with the 50S ribosomal subunit.</text>
</comment>
<dbReference type="PROSITE" id="PS51705">
    <property type="entry name" value="G_HFLX"/>
    <property type="match status" value="1"/>
</dbReference>
<keyword evidence="6" id="KW-0175">Coiled coil</keyword>
<dbReference type="Proteomes" id="UP001461341">
    <property type="component" value="Chromosome"/>
</dbReference>
<accession>A0ABZ2Y9N0</accession>
<dbReference type="RefSeq" id="WP_369017448.1">
    <property type="nucleotide sequence ID" value="NZ_CP121689.1"/>
</dbReference>
<dbReference type="InterPro" id="IPR006073">
    <property type="entry name" value="GTP-bd"/>
</dbReference>
<keyword evidence="2 5" id="KW-0547">Nucleotide-binding</keyword>
<dbReference type="InterPro" id="IPR032305">
    <property type="entry name" value="GTP-bd_M"/>
</dbReference>
<evidence type="ECO:0000256" key="4">
    <source>
        <dbReference type="ARBA" id="ARBA00023134"/>
    </source>
</evidence>
<dbReference type="InterPro" id="IPR005225">
    <property type="entry name" value="Small_GTP-bd"/>
</dbReference>
<dbReference type="EMBL" id="CP121689">
    <property type="protein sequence ID" value="WZL75302.1"/>
    <property type="molecule type" value="Genomic_DNA"/>
</dbReference>
<dbReference type="InterPro" id="IPR042108">
    <property type="entry name" value="GTPase_HflX_N_sf"/>
</dbReference>
<dbReference type="Pfam" id="PF16360">
    <property type="entry name" value="GTP-bdg_M"/>
    <property type="match status" value="1"/>
</dbReference>
<dbReference type="PANTHER" id="PTHR10229:SF0">
    <property type="entry name" value="GTP-BINDING PROTEIN 6-RELATED"/>
    <property type="match status" value="1"/>
</dbReference>
<dbReference type="InterPro" id="IPR027417">
    <property type="entry name" value="P-loop_NTPase"/>
</dbReference>
<dbReference type="InterPro" id="IPR016496">
    <property type="entry name" value="GTPase_HflX"/>
</dbReference>
<dbReference type="PANTHER" id="PTHR10229">
    <property type="entry name" value="GTP-BINDING PROTEIN HFLX"/>
    <property type="match status" value="1"/>
</dbReference>
<organism evidence="8 9">
    <name type="scientific">Thermatribacter velox</name>
    <dbReference type="NCBI Taxonomy" id="3039681"/>
    <lineage>
        <taxon>Bacteria</taxon>
        <taxon>Pseudomonadati</taxon>
        <taxon>Atribacterota</taxon>
        <taxon>Atribacteria</taxon>
        <taxon>Atribacterales</taxon>
        <taxon>Thermatribacteraceae</taxon>
        <taxon>Thermatribacter</taxon>
    </lineage>
</organism>
<keyword evidence="9" id="KW-1185">Reference proteome</keyword>
<evidence type="ECO:0000313" key="9">
    <source>
        <dbReference type="Proteomes" id="UP001461341"/>
    </source>
</evidence>
<dbReference type="CDD" id="cd01878">
    <property type="entry name" value="HflX"/>
    <property type="match status" value="1"/>
</dbReference>
<keyword evidence="4 5" id="KW-0342">GTP-binding</keyword>
<dbReference type="HAMAP" id="MF_00900">
    <property type="entry name" value="GTPase_HflX"/>
    <property type="match status" value="1"/>
</dbReference>
<evidence type="ECO:0000256" key="2">
    <source>
        <dbReference type="ARBA" id="ARBA00022741"/>
    </source>
</evidence>
<dbReference type="PIRSF" id="PIRSF006809">
    <property type="entry name" value="GTP-binding_hflX_prd"/>
    <property type="match status" value="1"/>
</dbReference>
<dbReference type="NCBIfam" id="TIGR00231">
    <property type="entry name" value="small_GTP"/>
    <property type="match status" value="1"/>
</dbReference>
<dbReference type="Gene3D" id="3.40.50.11060">
    <property type="entry name" value="GTPase HflX, N-terminal domain"/>
    <property type="match status" value="1"/>
</dbReference>
<dbReference type="InterPro" id="IPR030394">
    <property type="entry name" value="G_HFLX_dom"/>
</dbReference>
<dbReference type="Gene3D" id="6.10.250.2860">
    <property type="match status" value="1"/>
</dbReference>
<gene>
    <name evidence="5 8" type="primary">hflX</name>
    <name evidence="8" type="ORF">QBE54_06780</name>
</gene>
<keyword evidence="1" id="KW-0479">Metal-binding</keyword>
<dbReference type="InterPro" id="IPR025121">
    <property type="entry name" value="GTPase_HflX_N"/>
</dbReference>
<keyword evidence="5" id="KW-0963">Cytoplasm</keyword>
<dbReference type="Pfam" id="PF13167">
    <property type="entry name" value="GTP-bdg_N"/>
    <property type="match status" value="1"/>
</dbReference>
<evidence type="ECO:0000256" key="3">
    <source>
        <dbReference type="ARBA" id="ARBA00022842"/>
    </source>
</evidence>
<evidence type="ECO:0000256" key="6">
    <source>
        <dbReference type="SAM" id="Coils"/>
    </source>
</evidence>
<evidence type="ECO:0000256" key="1">
    <source>
        <dbReference type="ARBA" id="ARBA00022723"/>
    </source>
</evidence>